<dbReference type="Proteomes" id="UP000628840">
    <property type="component" value="Unassembled WGS sequence"/>
</dbReference>
<evidence type="ECO:0000313" key="3">
    <source>
        <dbReference type="Proteomes" id="UP000628840"/>
    </source>
</evidence>
<keyword evidence="1" id="KW-0472">Membrane</keyword>
<gene>
    <name evidence="2" type="ORF">GCM10009037_07100</name>
</gene>
<comment type="caution">
    <text evidence="2">The sequence shown here is derived from an EMBL/GenBank/DDBJ whole genome shotgun (WGS) entry which is preliminary data.</text>
</comment>
<accession>A0A830EZS2</accession>
<proteinExistence type="predicted"/>
<feature type="transmembrane region" description="Helical" evidence="1">
    <location>
        <begin position="453"/>
        <end position="474"/>
    </location>
</feature>
<organism evidence="2 3">
    <name type="scientific">Halarchaeum grantii</name>
    <dbReference type="NCBI Taxonomy" id="1193105"/>
    <lineage>
        <taxon>Archaea</taxon>
        <taxon>Methanobacteriati</taxon>
        <taxon>Methanobacteriota</taxon>
        <taxon>Stenosarchaea group</taxon>
        <taxon>Halobacteria</taxon>
        <taxon>Halobacteriales</taxon>
        <taxon>Halobacteriaceae</taxon>
    </lineage>
</organism>
<name>A0A830EZS2_9EURY</name>
<sequence length="479" mass="50293">MKLNIGGGRGFGLFLAALMVLSVGVGAVSAANSAVNYDADATQSQHYRGDVTIATYQMDWSGLQYEDDSGEVVEFPGSVNESADNPYSYLPTRAVVSDFGAFPHAKENVSALEASEWSTSGASVTNTQPASDVDAVEMSLASGDSATYSNFSITSDEAKKTLFAAFDVNSLSSDATVELRVNDTDGDMKVAEINASRSSGEDWMAGETGDGFVFQRQLGQMDTVTASGSDGTFDDIESVEVVATSGSADITWTGLNLDKTGTYVLGERLADTDDDDELETETITEHKTPGAISVTSLDTLGDVFGDATLHGLTVDFVQSAESLPSADVNVTFSNAESYPSFDVTVDLYYRMSLRSAYDLGYSNLDLVAEQALPESRYQTAEYAEGAGDVDFTDASYASISSLGNAGDTVVIDSTIQPGQTSDVHWRYLVTSSEKSGIQSVGGIMGPTGGSGGIVSFLISLPGMAVSALLGLLGVRWARG</sequence>
<protein>
    <submittedName>
        <fullName evidence="2">Uncharacterized protein</fullName>
    </submittedName>
</protein>
<evidence type="ECO:0000313" key="2">
    <source>
        <dbReference type="EMBL" id="GGL26036.1"/>
    </source>
</evidence>
<dbReference type="AlphaFoldDB" id="A0A830EZS2"/>
<dbReference type="RefSeq" id="WP_188878970.1">
    <property type="nucleotide sequence ID" value="NZ_BMPF01000001.1"/>
</dbReference>
<keyword evidence="3" id="KW-1185">Reference proteome</keyword>
<reference evidence="2 3" key="1">
    <citation type="journal article" date="2019" name="Int. J. Syst. Evol. Microbiol.">
        <title>The Global Catalogue of Microorganisms (GCM) 10K type strain sequencing project: providing services to taxonomists for standard genome sequencing and annotation.</title>
        <authorList>
            <consortium name="The Broad Institute Genomics Platform"/>
            <consortium name="The Broad Institute Genome Sequencing Center for Infectious Disease"/>
            <person name="Wu L."/>
            <person name="Ma J."/>
        </authorList>
    </citation>
    <scope>NUCLEOTIDE SEQUENCE [LARGE SCALE GENOMIC DNA]</scope>
    <source>
        <strain evidence="2 3">JCM 19585</strain>
    </source>
</reference>
<dbReference type="EMBL" id="BMPF01000001">
    <property type="protein sequence ID" value="GGL26036.1"/>
    <property type="molecule type" value="Genomic_DNA"/>
</dbReference>
<keyword evidence="1" id="KW-0812">Transmembrane</keyword>
<evidence type="ECO:0000256" key="1">
    <source>
        <dbReference type="SAM" id="Phobius"/>
    </source>
</evidence>
<keyword evidence="1" id="KW-1133">Transmembrane helix</keyword>
<dbReference type="OrthoDB" id="326330at2157"/>